<dbReference type="Pfam" id="PF19556">
    <property type="entry name" value="PRTRC_E"/>
    <property type="match status" value="1"/>
</dbReference>
<accession>A0A9X1HDH8</accession>
<keyword evidence="4" id="KW-1185">Reference proteome</keyword>
<dbReference type="EMBL" id="JAINUY010000006">
    <property type="protein sequence ID" value="MBZ4036750.1"/>
    <property type="molecule type" value="Genomic_DNA"/>
</dbReference>
<organism evidence="3 4">
    <name type="scientific">Flavobacterium potami</name>
    <dbReference type="NCBI Taxonomy" id="2872310"/>
    <lineage>
        <taxon>Bacteria</taxon>
        <taxon>Pseudomonadati</taxon>
        <taxon>Bacteroidota</taxon>
        <taxon>Flavobacteriia</taxon>
        <taxon>Flavobacteriales</taxon>
        <taxon>Flavobacteriaceae</taxon>
        <taxon>Flavobacterium</taxon>
    </lineage>
</organism>
<sequence length="203" mass="23174">MNTNFFNQIQQLDFTGVLQLNISKGMESNLIVTVLLNNDQCGDNAKNLIPPLTFNATPQEFDEGFFEQITTPVKKVSGLMVDMEKFLKQLEEAKKQSAIEKEKTEREKKEKEAKDKKFKDGMAKADELEKEGKFREAWMKVPEIAEFPEKADEIRRRKTALSDKFSAPSLFGAMEEATPEPQEPQQSEEVTADYPARETGEEE</sequence>
<dbReference type="Proteomes" id="UP001139366">
    <property type="component" value="Unassembled WGS sequence"/>
</dbReference>
<comment type="caution">
    <text evidence="3">The sequence shown here is derived from an EMBL/GenBank/DDBJ whole genome shotgun (WGS) entry which is preliminary data.</text>
</comment>
<proteinExistence type="predicted"/>
<gene>
    <name evidence="3" type="ORF">K6T82_18410</name>
</gene>
<feature type="region of interest" description="Disordered" evidence="1">
    <location>
        <begin position="165"/>
        <end position="203"/>
    </location>
</feature>
<evidence type="ECO:0000313" key="3">
    <source>
        <dbReference type="EMBL" id="MBZ4036750.1"/>
    </source>
</evidence>
<dbReference type="NCBIfam" id="TIGR03741">
    <property type="entry name" value="PRTRC_E"/>
    <property type="match status" value="1"/>
</dbReference>
<evidence type="ECO:0000256" key="1">
    <source>
        <dbReference type="SAM" id="MobiDB-lite"/>
    </source>
</evidence>
<evidence type="ECO:0000259" key="2">
    <source>
        <dbReference type="Pfam" id="PF19556"/>
    </source>
</evidence>
<dbReference type="RefSeq" id="WP_223708965.1">
    <property type="nucleotide sequence ID" value="NZ_JAINUY010000006.1"/>
</dbReference>
<reference evidence="3 4" key="1">
    <citation type="journal article" date="2023" name="Antonie Van Leeuwenhoek">
        <title>Flavobacterium potami sp. nov., a multi-metal resistance genes harbouring bacterium isolated from shallow river silt.</title>
        <authorList>
            <person name="Li S."/>
            <person name="Mao S."/>
            <person name="Mu W."/>
            <person name="Guo B."/>
            <person name="Li C."/>
            <person name="Zhu Q."/>
            <person name="Hou X."/>
            <person name="Zhao Y."/>
            <person name="Wei S."/>
            <person name="Liu H."/>
            <person name="Liu A."/>
        </authorList>
    </citation>
    <scope>NUCLEOTIDE SEQUENCE [LARGE SCALE GENOMIC DNA]</scope>
    <source>
        <strain evidence="3 4">17A</strain>
    </source>
</reference>
<dbReference type="InterPro" id="IPR022273">
    <property type="entry name" value="PRTRC_protein-E"/>
</dbReference>
<protein>
    <submittedName>
        <fullName evidence="3">PRTRC system protein E</fullName>
    </submittedName>
</protein>
<feature type="region of interest" description="Disordered" evidence="1">
    <location>
        <begin position="95"/>
        <end position="132"/>
    </location>
</feature>
<dbReference type="AlphaFoldDB" id="A0A9X1HDH8"/>
<name>A0A9X1HDH8_9FLAO</name>
<feature type="compositionally biased region" description="Low complexity" evidence="1">
    <location>
        <begin position="175"/>
        <end position="189"/>
    </location>
</feature>
<evidence type="ECO:0000313" key="4">
    <source>
        <dbReference type="Proteomes" id="UP001139366"/>
    </source>
</evidence>
<feature type="domain" description="ParB-related ThiF-related cassette protein E" evidence="2">
    <location>
        <begin position="1"/>
        <end position="174"/>
    </location>
</feature>